<dbReference type="OrthoDB" id="2162994at2759"/>
<dbReference type="EMBL" id="MCFE01000264">
    <property type="protein sequence ID" value="ORX92678.1"/>
    <property type="molecule type" value="Genomic_DNA"/>
</dbReference>
<evidence type="ECO:0000259" key="8">
    <source>
        <dbReference type="PROSITE" id="PS50114"/>
    </source>
</evidence>
<feature type="compositionally biased region" description="Polar residues" evidence="7">
    <location>
        <begin position="237"/>
        <end position="251"/>
    </location>
</feature>
<sequence>MKSNSSLARIPENQIAVPSPLSPNKRAFNEAGPPMCAALGKKFRSEEEDLRVRVLGRNYSEGDIFRPMDHPGSHRRHSSPVTHREQPSKGALPPISQLVEPQSHHLSNELTYTPASHPHVMSAPVGIHPQSMNPYRSPNPGLHTSSSQGYGMARGGVPISFLHNSAAAQKRCESCNTSQSPEWRRGPTGHKTLCNACGLRYSRSIARAGKQQQKSTAANVSSAPSSNATHTIPNFVATPSSHSRQPITKSDTYIERTSAHHYPVTHLTYPRPAHVSSTLPSSSGNARGNR</sequence>
<protein>
    <recommendedName>
        <fullName evidence="8">GATA-type domain-containing protein</fullName>
    </recommendedName>
</protein>
<evidence type="ECO:0000256" key="5">
    <source>
        <dbReference type="ARBA" id="ARBA00023163"/>
    </source>
</evidence>
<dbReference type="Proteomes" id="UP000193498">
    <property type="component" value="Unassembled WGS sequence"/>
</dbReference>
<dbReference type="InParanoid" id="A0A1Y1Y3V7"/>
<feature type="region of interest" description="Disordered" evidence="7">
    <location>
        <begin position="1"/>
        <end position="30"/>
    </location>
</feature>
<dbReference type="STRING" id="1314790.A0A1Y1Y3V7"/>
<evidence type="ECO:0000313" key="10">
    <source>
        <dbReference type="Proteomes" id="UP000193498"/>
    </source>
</evidence>
<keyword evidence="2 6" id="KW-0863">Zinc-finger</keyword>
<keyword evidence="3" id="KW-0862">Zinc</keyword>
<organism evidence="9 10">
    <name type="scientific">Basidiobolus meristosporus CBS 931.73</name>
    <dbReference type="NCBI Taxonomy" id="1314790"/>
    <lineage>
        <taxon>Eukaryota</taxon>
        <taxon>Fungi</taxon>
        <taxon>Fungi incertae sedis</taxon>
        <taxon>Zoopagomycota</taxon>
        <taxon>Entomophthoromycotina</taxon>
        <taxon>Basidiobolomycetes</taxon>
        <taxon>Basidiobolales</taxon>
        <taxon>Basidiobolaceae</taxon>
        <taxon>Basidiobolus</taxon>
    </lineage>
</organism>
<feature type="compositionally biased region" description="Basic and acidic residues" evidence="7">
    <location>
        <begin position="63"/>
        <end position="72"/>
    </location>
</feature>
<evidence type="ECO:0000256" key="1">
    <source>
        <dbReference type="ARBA" id="ARBA00022723"/>
    </source>
</evidence>
<dbReference type="GO" id="GO:0008270">
    <property type="term" value="F:zinc ion binding"/>
    <property type="evidence" value="ECO:0007669"/>
    <property type="project" value="UniProtKB-KW"/>
</dbReference>
<dbReference type="SMART" id="SM00401">
    <property type="entry name" value="ZnF_GATA"/>
    <property type="match status" value="1"/>
</dbReference>
<dbReference type="PROSITE" id="PS50114">
    <property type="entry name" value="GATA_ZN_FINGER_2"/>
    <property type="match status" value="1"/>
</dbReference>
<name>A0A1Y1Y3V7_9FUNG</name>
<dbReference type="PANTHER" id="PTHR47172">
    <property type="entry name" value="OS01G0976800 PROTEIN"/>
    <property type="match status" value="1"/>
</dbReference>
<keyword evidence="10" id="KW-1185">Reference proteome</keyword>
<feature type="region of interest" description="Disordered" evidence="7">
    <location>
        <begin position="62"/>
        <end position="93"/>
    </location>
</feature>
<reference evidence="9 10" key="1">
    <citation type="submission" date="2016-07" db="EMBL/GenBank/DDBJ databases">
        <title>Pervasive Adenine N6-methylation of Active Genes in Fungi.</title>
        <authorList>
            <consortium name="DOE Joint Genome Institute"/>
            <person name="Mondo S.J."/>
            <person name="Dannebaum R.O."/>
            <person name="Kuo R.C."/>
            <person name="Labutti K."/>
            <person name="Haridas S."/>
            <person name="Kuo A."/>
            <person name="Salamov A."/>
            <person name="Ahrendt S.R."/>
            <person name="Lipzen A."/>
            <person name="Sullivan W."/>
            <person name="Andreopoulos W.B."/>
            <person name="Clum A."/>
            <person name="Lindquist E."/>
            <person name="Daum C."/>
            <person name="Ramamoorthy G.K."/>
            <person name="Gryganskyi A."/>
            <person name="Culley D."/>
            <person name="Magnuson J.K."/>
            <person name="James T.Y."/>
            <person name="O'Malley M.A."/>
            <person name="Stajich J.E."/>
            <person name="Spatafora J.W."/>
            <person name="Visel A."/>
            <person name="Grigoriev I.V."/>
        </authorList>
    </citation>
    <scope>NUCLEOTIDE SEQUENCE [LARGE SCALE GENOMIC DNA]</scope>
    <source>
        <strain evidence="9 10">CBS 931.73</strain>
    </source>
</reference>
<feature type="compositionally biased region" description="Low complexity" evidence="7">
    <location>
        <begin position="215"/>
        <end position="229"/>
    </location>
</feature>
<accession>A0A1Y1Y3V7</accession>
<comment type="caution">
    <text evidence="9">The sequence shown here is derived from an EMBL/GenBank/DDBJ whole genome shotgun (WGS) entry which is preliminary data.</text>
</comment>
<keyword evidence="5" id="KW-0804">Transcription</keyword>
<keyword evidence="1" id="KW-0479">Metal-binding</keyword>
<dbReference type="AlphaFoldDB" id="A0A1Y1Y3V7"/>
<dbReference type="GO" id="GO:0006355">
    <property type="term" value="P:regulation of DNA-templated transcription"/>
    <property type="evidence" value="ECO:0007669"/>
    <property type="project" value="InterPro"/>
</dbReference>
<dbReference type="SUPFAM" id="SSF57716">
    <property type="entry name" value="Glucocorticoid receptor-like (DNA-binding domain)"/>
    <property type="match status" value="1"/>
</dbReference>
<dbReference type="Gene3D" id="3.30.50.10">
    <property type="entry name" value="Erythroid Transcription Factor GATA-1, subunit A"/>
    <property type="match status" value="1"/>
</dbReference>
<evidence type="ECO:0000256" key="3">
    <source>
        <dbReference type="ARBA" id="ARBA00022833"/>
    </source>
</evidence>
<gene>
    <name evidence="9" type="ORF">K493DRAFT_41686</name>
</gene>
<evidence type="ECO:0000313" key="9">
    <source>
        <dbReference type="EMBL" id="ORX92678.1"/>
    </source>
</evidence>
<feature type="compositionally biased region" description="Polar residues" evidence="7">
    <location>
        <begin position="275"/>
        <end position="290"/>
    </location>
</feature>
<dbReference type="CDD" id="cd00202">
    <property type="entry name" value="ZnF_GATA"/>
    <property type="match status" value="1"/>
</dbReference>
<evidence type="ECO:0000256" key="7">
    <source>
        <dbReference type="SAM" id="MobiDB-lite"/>
    </source>
</evidence>
<dbReference type="PANTHER" id="PTHR47172:SF24">
    <property type="entry name" value="GATA ZINC FINGER DOMAIN-CONTAINING PROTEIN 14-RELATED"/>
    <property type="match status" value="1"/>
</dbReference>
<feature type="domain" description="GATA-type" evidence="8">
    <location>
        <begin position="166"/>
        <end position="201"/>
    </location>
</feature>
<keyword evidence="4" id="KW-0805">Transcription regulation</keyword>
<dbReference type="GO" id="GO:0043565">
    <property type="term" value="F:sequence-specific DNA binding"/>
    <property type="evidence" value="ECO:0007669"/>
    <property type="project" value="InterPro"/>
</dbReference>
<dbReference type="InterPro" id="IPR013088">
    <property type="entry name" value="Znf_NHR/GATA"/>
</dbReference>
<proteinExistence type="predicted"/>
<evidence type="ECO:0000256" key="2">
    <source>
        <dbReference type="ARBA" id="ARBA00022771"/>
    </source>
</evidence>
<evidence type="ECO:0000256" key="4">
    <source>
        <dbReference type="ARBA" id="ARBA00023015"/>
    </source>
</evidence>
<dbReference type="InterPro" id="IPR000679">
    <property type="entry name" value="Znf_GATA"/>
</dbReference>
<dbReference type="PROSITE" id="PS00344">
    <property type="entry name" value="GATA_ZN_FINGER_1"/>
    <property type="match status" value="1"/>
</dbReference>
<feature type="region of interest" description="Disordered" evidence="7">
    <location>
        <begin position="208"/>
        <end position="290"/>
    </location>
</feature>
<dbReference type="Pfam" id="PF00320">
    <property type="entry name" value="GATA"/>
    <property type="match status" value="1"/>
</dbReference>
<evidence type="ECO:0000256" key="6">
    <source>
        <dbReference type="PROSITE-ProRule" id="PRU00094"/>
    </source>
</evidence>